<evidence type="ECO:0000256" key="7">
    <source>
        <dbReference type="ARBA" id="ARBA00022989"/>
    </source>
</evidence>
<dbReference type="Pfam" id="PF03493">
    <property type="entry name" value="BK_channel_a"/>
    <property type="match status" value="1"/>
</dbReference>
<keyword evidence="10" id="KW-0407">Ion channel</keyword>
<evidence type="ECO:0000256" key="10">
    <source>
        <dbReference type="ARBA" id="ARBA00023303"/>
    </source>
</evidence>
<feature type="transmembrane region" description="Helical" evidence="13">
    <location>
        <begin position="556"/>
        <end position="577"/>
    </location>
</feature>
<feature type="transmembrane region" description="Helical" evidence="13">
    <location>
        <begin position="738"/>
        <end position="755"/>
    </location>
</feature>
<name>A0A1V9Y9N0_ACHHY</name>
<evidence type="ECO:0000313" key="16">
    <source>
        <dbReference type="Proteomes" id="UP000243579"/>
    </source>
</evidence>
<evidence type="ECO:0000256" key="13">
    <source>
        <dbReference type="SAM" id="Phobius"/>
    </source>
</evidence>
<dbReference type="PANTHER" id="PTHR10027">
    <property type="entry name" value="CALCIUM-ACTIVATED POTASSIUM CHANNEL ALPHA CHAIN"/>
    <property type="match status" value="1"/>
</dbReference>
<keyword evidence="2" id="KW-0813">Transport</keyword>
<feature type="transmembrane region" description="Helical" evidence="13">
    <location>
        <begin position="767"/>
        <end position="790"/>
    </location>
</feature>
<dbReference type="InterPro" id="IPR003929">
    <property type="entry name" value="K_chnl_BK_asu"/>
</dbReference>
<dbReference type="InterPro" id="IPR047871">
    <property type="entry name" value="K_chnl_Slo-like"/>
</dbReference>
<dbReference type="GO" id="GO:0016020">
    <property type="term" value="C:membrane"/>
    <property type="evidence" value="ECO:0007669"/>
    <property type="project" value="UniProtKB-SubCell"/>
</dbReference>
<protein>
    <recommendedName>
        <fullName evidence="11">BK channel</fullName>
    </recommendedName>
</protein>
<keyword evidence="9 13" id="KW-0472">Membrane</keyword>
<dbReference type="OrthoDB" id="297496at2759"/>
<evidence type="ECO:0000256" key="3">
    <source>
        <dbReference type="ARBA" id="ARBA00022538"/>
    </source>
</evidence>
<keyword evidence="3" id="KW-0633">Potassium transport</keyword>
<dbReference type="InterPro" id="IPR027359">
    <property type="entry name" value="Volt_channel_dom_sf"/>
</dbReference>
<evidence type="ECO:0000256" key="4">
    <source>
        <dbReference type="ARBA" id="ARBA00022692"/>
    </source>
</evidence>
<organism evidence="15 16">
    <name type="scientific">Achlya hypogyna</name>
    <name type="common">Oomycete</name>
    <name type="synonym">Protoachlya hypogyna</name>
    <dbReference type="NCBI Taxonomy" id="1202772"/>
    <lineage>
        <taxon>Eukaryota</taxon>
        <taxon>Sar</taxon>
        <taxon>Stramenopiles</taxon>
        <taxon>Oomycota</taxon>
        <taxon>Saprolegniomycetes</taxon>
        <taxon>Saprolegniales</taxon>
        <taxon>Achlyaceae</taxon>
        <taxon>Achlya</taxon>
    </lineage>
</organism>
<evidence type="ECO:0000313" key="15">
    <source>
        <dbReference type="EMBL" id="OQR82442.1"/>
    </source>
</evidence>
<accession>A0A1V9Y9N0</accession>
<dbReference type="GO" id="GO:0005267">
    <property type="term" value="F:potassium channel activity"/>
    <property type="evidence" value="ECO:0007669"/>
    <property type="project" value="UniProtKB-KW"/>
</dbReference>
<keyword evidence="8" id="KW-0406">Ion transport</keyword>
<gene>
    <name evidence="15" type="ORF">ACHHYP_16045</name>
</gene>
<keyword evidence="4 13" id="KW-0812">Transmembrane</keyword>
<keyword evidence="16" id="KW-1185">Reference proteome</keyword>
<dbReference type="InterPro" id="IPR003148">
    <property type="entry name" value="RCK_N"/>
</dbReference>
<dbReference type="Gene3D" id="1.20.120.350">
    <property type="entry name" value="Voltage-gated potassium channels. Chain C"/>
    <property type="match status" value="1"/>
</dbReference>
<dbReference type="Gene3D" id="3.40.50.720">
    <property type="entry name" value="NAD(P)-binding Rossmann-like Domain"/>
    <property type="match status" value="3"/>
</dbReference>
<dbReference type="InterPro" id="IPR036291">
    <property type="entry name" value="NAD(P)-bd_dom_sf"/>
</dbReference>
<evidence type="ECO:0000259" key="14">
    <source>
        <dbReference type="PROSITE" id="PS51201"/>
    </source>
</evidence>
<evidence type="ECO:0000256" key="8">
    <source>
        <dbReference type="ARBA" id="ARBA00023065"/>
    </source>
</evidence>
<evidence type="ECO:0000256" key="1">
    <source>
        <dbReference type="ARBA" id="ARBA00004141"/>
    </source>
</evidence>
<comment type="subcellular location">
    <subcellularLocation>
        <location evidence="1">Membrane</location>
        <topology evidence="1">Multi-pass membrane protein</topology>
    </subcellularLocation>
</comment>
<evidence type="ECO:0000256" key="11">
    <source>
        <dbReference type="ARBA" id="ARBA00029579"/>
    </source>
</evidence>
<evidence type="ECO:0000256" key="12">
    <source>
        <dbReference type="SAM" id="MobiDB-lite"/>
    </source>
</evidence>
<dbReference type="STRING" id="1202772.A0A1V9Y9N0"/>
<evidence type="ECO:0000256" key="6">
    <source>
        <dbReference type="ARBA" id="ARBA00022958"/>
    </source>
</evidence>
<feature type="transmembrane region" description="Helical" evidence="13">
    <location>
        <begin position="684"/>
        <end position="705"/>
    </location>
</feature>
<evidence type="ECO:0000256" key="2">
    <source>
        <dbReference type="ARBA" id="ARBA00022448"/>
    </source>
</evidence>
<dbReference type="PROSITE" id="PS51201">
    <property type="entry name" value="RCK_N"/>
    <property type="match status" value="1"/>
</dbReference>
<sequence length="1547" mass="171480">MGRQPTWIRQYLTGTKHSLTEVQLPPFLSGHVTFASMAYVLFMEMDVVLLGLVESDGTYMLFPSTTHLRTGQTLFVLSSTPYVRHRVQNLSLAVLFKYKPLLPAYDRITQAWNFVAFTVRAAKNPPRDKSSDRTSSTYMGSLQSKRGSSMLGTKLVERGSLVVPTNLSVLSRVDSVVSEACVPSTEVVDAPNDVPPLHLAPAALSRVATTDDFSGARDQGHGPLFSLAPPLLNREHDASRSSSVVYSAFVAASVPDDICGHIVLCGMPTALQDFIAPLRQSRDTATVPIVVVSSVPISEQMHVRIAMFEHVYCVFGSPLALHVLNRARVATSRSIVILANCAYTPLVAGDDDDEAVDAVGADTADQNMLDTDAITLHRFVTEVCDTRLGPDEPHPAIFIELSRSSSVRFLKSSRVERWHRLANETLNNMCHPLFASGHVVVSNSLDALLGGCKKNGSGIDFLHLLLFGEGIGNERPRALDQLPVPVNFWGRPYGHCFEELLLHNDILCIGLYRAQTNEAQGSYFTHVNPEYSIVLDQKDKLFTRHKWATRNLTQSLLADVLNMVQIVLLCVSGLLYIHKNWSIWTTVRDPPVLRMLHVAIGSIYLCDYVIRVYAADQREVYVFTPLPLVELATIAPEFIDVVLTPLQHREHNVLVAVLETLRPWRILVLFRSLGLVASSKLRQIVTLAVGVVATIFVFGAAFQALEACSCLQSDYVGPYNCSASQRDHSQGPCQDFEIYSSMYFVVITISTLGYGDIAPKTTNGKILVLLLLCVSGAWIPLQISRLGAILNRDTSHRNSFRSLPEVKPHVLVVGDVAAGALEFFLHQFFHANPMTWNTIVVVLAPGAASRELQRLLLHPVYEQRVVYLSGSPMVDADLRRASIGTASACYVLTRQPSDDAATNFFTISLRHCNKDVPLFVQVVTTDYMDHIDLSGATNVVCVDQLKMGLLAKACMVPGIIGFISGILLSCPPLLARKKMAPWVHEYTYGARHMVYQFAIPKHLDRLVAFRAWAYICYKEFDMLPIGVWDGNTHRLFPADAHVRWTWTVFVLATTPQVQQRIDSLSLAVFARHEAVLPQFERIVHAWNFKTFSTQFRRLTRRTSGHHVAPLVPNKPTRPSADSTKRSSFRSSTSYQAPARTDGRRNAVVPHSLETYLPSIGRRPGTPTPPDRLTPSRSSEGSTKKMRIGPPIVEIIHAKKTDHYANQECDEMPPKANDVIAVMPVKTSPIPIALMARLSHHRRAATPLVRLSHSEHATAFNSFICQGVPDNLVDHIVLLGIPHELVDFVGPLRPLGRLSTPIVIVSPTPMHETMHARIATYGHIYFVQGSPQAIEVMHHVKVFRAKTIVILAGNTDEDDLADECLVDTEVITTHRFVSQVCETYGESSLPLPTILVELHRPESLQFLMESRDDFAYTPMEMSNADTDLMGKFRHPLYTAGKVLVSQAVDALLGLCTVHGNMIDLVHLLVLGGSPMQGNNGQASAIDQIPVPLAFWGRSYNDLFDHMLLQHGTLCVGLYRARSAAHHFAYVNPAPFTLIGPQDRLFVLR</sequence>
<dbReference type="EMBL" id="JNBR01002454">
    <property type="protein sequence ID" value="OQR82442.1"/>
    <property type="molecule type" value="Genomic_DNA"/>
</dbReference>
<dbReference type="SUPFAM" id="SSF51735">
    <property type="entry name" value="NAD(P)-binding Rossmann-fold domains"/>
    <property type="match status" value="1"/>
</dbReference>
<evidence type="ECO:0000256" key="5">
    <source>
        <dbReference type="ARBA" id="ARBA00022826"/>
    </source>
</evidence>
<proteinExistence type="predicted"/>
<feature type="compositionally biased region" description="Polar residues" evidence="12">
    <location>
        <begin position="133"/>
        <end position="145"/>
    </location>
</feature>
<dbReference type="PANTHER" id="PTHR10027:SF10">
    <property type="entry name" value="SLOWPOKE 2, ISOFORM D"/>
    <property type="match status" value="1"/>
</dbReference>
<dbReference type="Gene3D" id="1.10.287.70">
    <property type="match status" value="1"/>
</dbReference>
<comment type="caution">
    <text evidence="15">The sequence shown here is derived from an EMBL/GenBank/DDBJ whole genome shotgun (WGS) entry which is preliminary data.</text>
</comment>
<dbReference type="Pfam" id="PF22614">
    <property type="entry name" value="Slo-like_RCK"/>
    <property type="match status" value="3"/>
</dbReference>
<evidence type="ECO:0000256" key="9">
    <source>
        <dbReference type="ARBA" id="ARBA00023136"/>
    </source>
</evidence>
<dbReference type="Proteomes" id="UP000243579">
    <property type="component" value="Unassembled WGS sequence"/>
</dbReference>
<reference evidence="15 16" key="1">
    <citation type="journal article" date="2014" name="Genome Biol. Evol.">
        <title>The secreted proteins of Achlya hypogyna and Thraustotheca clavata identify the ancestral oomycete secretome and reveal gene acquisitions by horizontal gene transfer.</title>
        <authorList>
            <person name="Misner I."/>
            <person name="Blouin N."/>
            <person name="Leonard G."/>
            <person name="Richards T.A."/>
            <person name="Lane C.E."/>
        </authorList>
    </citation>
    <scope>NUCLEOTIDE SEQUENCE [LARGE SCALE GENOMIC DNA]</scope>
    <source>
        <strain evidence="15 16">ATCC 48635</strain>
    </source>
</reference>
<keyword evidence="7 13" id="KW-1133">Transmembrane helix</keyword>
<feature type="region of interest" description="Disordered" evidence="12">
    <location>
        <begin position="1103"/>
        <end position="1184"/>
    </location>
</feature>
<feature type="domain" description="RCK N-terminal" evidence="14">
    <location>
        <begin position="807"/>
        <end position="941"/>
    </location>
</feature>
<keyword evidence="5" id="KW-0631">Potassium channel</keyword>
<dbReference type="Pfam" id="PF00520">
    <property type="entry name" value="Ion_trans"/>
    <property type="match status" value="1"/>
</dbReference>
<keyword evidence="6" id="KW-0630">Potassium</keyword>
<feature type="region of interest" description="Disordered" evidence="12">
    <location>
        <begin position="124"/>
        <end position="145"/>
    </location>
</feature>
<dbReference type="SUPFAM" id="SSF81324">
    <property type="entry name" value="Voltage-gated potassium channels"/>
    <property type="match status" value="1"/>
</dbReference>
<dbReference type="InterPro" id="IPR005821">
    <property type="entry name" value="Ion_trans_dom"/>
</dbReference>